<dbReference type="Pfam" id="PF23598">
    <property type="entry name" value="LRR_14"/>
    <property type="match status" value="1"/>
</dbReference>
<organism evidence="9">
    <name type="scientific">Brachypodium distachyon</name>
    <name type="common">Purple false brome</name>
    <name type="synonym">Trachynia distachya</name>
    <dbReference type="NCBI Taxonomy" id="15368"/>
    <lineage>
        <taxon>Eukaryota</taxon>
        <taxon>Viridiplantae</taxon>
        <taxon>Streptophyta</taxon>
        <taxon>Embryophyta</taxon>
        <taxon>Tracheophyta</taxon>
        <taxon>Spermatophyta</taxon>
        <taxon>Magnoliopsida</taxon>
        <taxon>Liliopsida</taxon>
        <taxon>Poales</taxon>
        <taxon>Poaceae</taxon>
        <taxon>BOP clade</taxon>
        <taxon>Pooideae</taxon>
        <taxon>Stipodae</taxon>
        <taxon>Brachypodieae</taxon>
        <taxon>Brachypodium</taxon>
    </lineage>
</organism>
<evidence type="ECO:0000256" key="3">
    <source>
        <dbReference type="ARBA" id="ARBA00022737"/>
    </source>
</evidence>
<keyword evidence="4" id="KW-0547">Nucleotide-binding</keyword>
<dbReference type="InterPro" id="IPR032675">
    <property type="entry name" value="LRR_dom_sf"/>
</dbReference>
<dbReference type="InParanoid" id="A0A0Q3GJV7"/>
<feature type="domain" description="Disease resistance N-terminal" evidence="7">
    <location>
        <begin position="7"/>
        <end position="85"/>
    </location>
</feature>
<reference evidence="9" key="2">
    <citation type="submission" date="2017-06" db="EMBL/GenBank/DDBJ databases">
        <title>WGS assembly of Brachypodium distachyon.</title>
        <authorList>
            <consortium name="The International Brachypodium Initiative"/>
            <person name="Lucas S."/>
            <person name="Harmon-Smith M."/>
            <person name="Lail K."/>
            <person name="Tice H."/>
            <person name="Grimwood J."/>
            <person name="Bruce D."/>
            <person name="Barry K."/>
            <person name="Shu S."/>
            <person name="Lindquist E."/>
            <person name="Wang M."/>
            <person name="Pitluck S."/>
            <person name="Vogel J.P."/>
            <person name="Garvin D.F."/>
            <person name="Mockler T.C."/>
            <person name="Schmutz J."/>
            <person name="Rokhsar D."/>
            <person name="Bevan M.W."/>
        </authorList>
    </citation>
    <scope>NUCLEOTIDE SEQUENCE</scope>
    <source>
        <strain evidence="9">Bd21</strain>
    </source>
</reference>
<keyword evidence="11" id="KW-1185">Reference proteome</keyword>
<keyword evidence="5" id="KW-0611">Plant defense</keyword>
<keyword evidence="6" id="KW-0175">Coiled coil</keyword>
<sequence length="405" mass="45120">MEITMGAVGRLLPRLGGLLVGEFTLEKRVRKGIESLLTELTLMHAALHKVAKVPPEQLDLDLGRELSYQMEDIVDAFVLRVDDGGEPAANPKNKVKKLLKKTARLFKKGRDLHRISDALEEAVGQAKQLAELRQRYLVVIDDIWDKKAWELIKCAFSKNNLGSRLITTTRIVNIVKELSYLTKLRVLDCFWGPMDDSLDKTWVESVGSLHKLESLSMRGSHGPTHLLQGGWVPPPLLRVSSFSWLPTVPAWINPSSLPLLSSLTLLVNKVQPEDIRLLGMLPALRYLHLRRDTMSIISADTLERSVVTADAFPCATKCHFFGVEAVPCIFPRGAAPRLKHLRFAFPAIWMARRDFDFGMGHLPSLETVHVDIDSGGSSYAMVEGAEAALRAAAADHPNHPTISFY</sequence>
<dbReference type="GO" id="GO:0051707">
    <property type="term" value="P:response to other organism"/>
    <property type="evidence" value="ECO:0007669"/>
    <property type="project" value="UniProtKB-ARBA"/>
</dbReference>
<dbReference type="AlphaFoldDB" id="A0A0Q3GJV7"/>
<evidence type="ECO:0000313" key="11">
    <source>
        <dbReference type="Proteomes" id="UP000008810"/>
    </source>
</evidence>
<evidence type="ECO:0000313" key="9">
    <source>
        <dbReference type="EMBL" id="KQK11408.2"/>
    </source>
</evidence>
<keyword evidence="3" id="KW-0677">Repeat</keyword>
<evidence type="ECO:0000313" key="10">
    <source>
        <dbReference type="EnsemblPlants" id="KQK11408"/>
    </source>
</evidence>
<keyword evidence="2" id="KW-0433">Leucine-rich repeat</keyword>
<evidence type="ECO:0000256" key="2">
    <source>
        <dbReference type="ARBA" id="ARBA00022614"/>
    </source>
</evidence>
<evidence type="ECO:0000256" key="4">
    <source>
        <dbReference type="ARBA" id="ARBA00022741"/>
    </source>
</evidence>
<evidence type="ECO:0000256" key="6">
    <source>
        <dbReference type="ARBA" id="ARBA00023054"/>
    </source>
</evidence>
<reference evidence="10" key="3">
    <citation type="submission" date="2018-08" db="UniProtKB">
        <authorList>
            <consortium name="EnsemblPlants"/>
        </authorList>
    </citation>
    <scope>IDENTIFICATION</scope>
    <source>
        <strain evidence="10">cv. Bd21</strain>
    </source>
</reference>
<dbReference type="SUPFAM" id="SSF52540">
    <property type="entry name" value="P-loop containing nucleoside triphosphate hydrolases"/>
    <property type="match status" value="1"/>
</dbReference>
<dbReference type="SUPFAM" id="SSF52047">
    <property type="entry name" value="RNI-like"/>
    <property type="match status" value="1"/>
</dbReference>
<dbReference type="EMBL" id="CM000881">
    <property type="protein sequence ID" value="KQK11408.2"/>
    <property type="molecule type" value="Genomic_DNA"/>
</dbReference>
<protein>
    <recommendedName>
        <fullName evidence="12">NB-ARC domain-containing protein</fullName>
    </recommendedName>
</protein>
<evidence type="ECO:0000259" key="8">
    <source>
        <dbReference type="Pfam" id="PF23598"/>
    </source>
</evidence>
<dbReference type="OrthoDB" id="691405at2759"/>
<dbReference type="EnsemblPlants" id="KQK11408">
    <property type="protein sequence ID" value="KQK11408"/>
    <property type="gene ID" value="BRADI_2g60426v3"/>
</dbReference>
<evidence type="ECO:0008006" key="12">
    <source>
        <dbReference type="Google" id="ProtNLM"/>
    </source>
</evidence>
<name>A0A0Q3GJV7_BRADI</name>
<feature type="domain" description="Disease resistance R13L4/SHOC-2-like LRR" evidence="8">
    <location>
        <begin position="169"/>
        <end position="402"/>
    </location>
</feature>
<dbReference type="GO" id="GO:0043531">
    <property type="term" value="F:ADP binding"/>
    <property type="evidence" value="ECO:0007669"/>
    <property type="project" value="InterPro"/>
</dbReference>
<evidence type="ECO:0000256" key="1">
    <source>
        <dbReference type="ARBA" id="ARBA00008894"/>
    </source>
</evidence>
<dbReference type="Proteomes" id="UP000008810">
    <property type="component" value="Chromosome 2"/>
</dbReference>
<evidence type="ECO:0000259" key="7">
    <source>
        <dbReference type="Pfam" id="PF18052"/>
    </source>
</evidence>
<reference evidence="9 10" key="1">
    <citation type="journal article" date="2010" name="Nature">
        <title>Genome sequencing and analysis of the model grass Brachypodium distachyon.</title>
        <authorList>
            <consortium name="International Brachypodium Initiative"/>
        </authorList>
    </citation>
    <scope>NUCLEOTIDE SEQUENCE [LARGE SCALE GENOMIC DNA]</scope>
    <source>
        <strain evidence="9 10">Bd21</strain>
    </source>
</reference>
<dbReference type="ExpressionAtlas" id="A0A0Q3GJV7">
    <property type="expression patterns" value="baseline"/>
</dbReference>
<dbReference type="Pfam" id="PF18052">
    <property type="entry name" value="Rx_N"/>
    <property type="match status" value="1"/>
</dbReference>
<accession>A0A0Q3GJV7</accession>
<gene>
    <name evidence="9" type="ORF">BRADI_2g60426v3</name>
</gene>
<dbReference type="Gene3D" id="3.80.10.10">
    <property type="entry name" value="Ribonuclease Inhibitor"/>
    <property type="match status" value="1"/>
</dbReference>
<dbReference type="InterPro" id="IPR055414">
    <property type="entry name" value="LRR_R13L4/SHOC2-like"/>
</dbReference>
<comment type="similarity">
    <text evidence="1">Belongs to the disease resistance NB-LRR family.</text>
</comment>
<dbReference type="GO" id="GO:0006952">
    <property type="term" value="P:defense response"/>
    <property type="evidence" value="ECO:0007669"/>
    <property type="project" value="UniProtKB-KW"/>
</dbReference>
<dbReference type="Gene3D" id="1.20.5.4130">
    <property type="match status" value="1"/>
</dbReference>
<evidence type="ECO:0000256" key="5">
    <source>
        <dbReference type="ARBA" id="ARBA00022821"/>
    </source>
</evidence>
<dbReference type="PANTHER" id="PTHR19338">
    <property type="entry name" value="TRANSLOCASE OF INNER MITOCHONDRIAL MEMBRANE 13 HOMOLOG"/>
    <property type="match status" value="1"/>
</dbReference>
<dbReference type="PANTHER" id="PTHR19338:SF18">
    <property type="entry name" value="NB-ARC DOMAIN-CONTAINING PROTEIN"/>
    <property type="match status" value="1"/>
</dbReference>
<dbReference type="Gramene" id="KQK11408">
    <property type="protein sequence ID" value="KQK11408"/>
    <property type="gene ID" value="BRADI_2g60426v3"/>
</dbReference>
<proteinExistence type="inferred from homology"/>
<dbReference type="InterPro" id="IPR027417">
    <property type="entry name" value="P-loop_NTPase"/>
</dbReference>
<dbReference type="InterPro" id="IPR041118">
    <property type="entry name" value="Rx_N"/>
</dbReference>